<proteinExistence type="inferred from homology"/>
<keyword evidence="7" id="KW-0520">NAD</keyword>
<dbReference type="EMBL" id="FQWZ01000004">
    <property type="protein sequence ID" value="SHG95448.1"/>
    <property type="molecule type" value="Genomic_DNA"/>
</dbReference>
<evidence type="ECO:0000256" key="7">
    <source>
        <dbReference type="ARBA" id="ARBA00023027"/>
    </source>
</evidence>
<dbReference type="PRINTS" id="PR00411">
    <property type="entry name" value="PNDRDTASEI"/>
</dbReference>
<organism evidence="11 12">
    <name type="scientific">Hydrocarboniphaga daqingensis</name>
    <dbReference type="NCBI Taxonomy" id="490188"/>
    <lineage>
        <taxon>Bacteria</taxon>
        <taxon>Pseudomonadati</taxon>
        <taxon>Pseudomonadota</taxon>
        <taxon>Gammaproteobacteria</taxon>
        <taxon>Nevskiales</taxon>
        <taxon>Nevskiaceae</taxon>
        <taxon>Hydrocarboniphaga</taxon>
    </lineage>
</organism>
<feature type="domain" description="External alternative NADH-ubiquinone oxidoreductase-like C-terminal" evidence="10">
    <location>
        <begin position="351"/>
        <end position="405"/>
    </location>
</feature>
<evidence type="ECO:0000259" key="9">
    <source>
        <dbReference type="Pfam" id="PF07992"/>
    </source>
</evidence>
<comment type="catalytic activity">
    <reaction evidence="8">
        <text>a quinone + NADH + H(+) = a quinol + NAD(+)</text>
        <dbReference type="Rhea" id="RHEA:46160"/>
        <dbReference type="ChEBI" id="CHEBI:15378"/>
        <dbReference type="ChEBI" id="CHEBI:24646"/>
        <dbReference type="ChEBI" id="CHEBI:57540"/>
        <dbReference type="ChEBI" id="CHEBI:57945"/>
        <dbReference type="ChEBI" id="CHEBI:132124"/>
        <dbReference type="EC" id="1.6.5.9"/>
    </reaction>
</comment>
<comment type="similarity">
    <text evidence="1">Belongs to the NADH dehydrogenase family.</text>
</comment>
<dbReference type="Gene3D" id="3.50.50.100">
    <property type="match status" value="1"/>
</dbReference>
<accession>A0A1M5P131</accession>
<evidence type="ECO:0000256" key="4">
    <source>
        <dbReference type="ARBA" id="ARBA00022827"/>
    </source>
</evidence>
<evidence type="ECO:0000256" key="8">
    <source>
        <dbReference type="ARBA" id="ARBA00047599"/>
    </source>
</evidence>
<keyword evidence="5" id="KW-0809">Transit peptide</keyword>
<dbReference type="Proteomes" id="UP000199758">
    <property type="component" value="Unassembled WGS sequence"/>
</dbReference>
<evidence type="ECO:0000256" key="1">
    <source>
        <dbReference type="ARBA" id="ARBA00005272"/>
    </source>
</evidence>
<dbReference type="SUPFAM" id="SSF51905">
    <property type="entry name" value="FAD/NAD(P)-binding domain"/>
    <property type="match status" value="2"/>
</dbReference>
<dbReference type="PRINTS" id="PR00368">
    <property type="entry name" value="FADPNR"/>
</dbReference>
<keyword evidence="6" id="KW-0560">Oxidoreductase</keyword>
<dbReference type="Pfam" id="PF07992">
    <property type="entry name" value="Pyr_redox_2"/>
    <property type="match status" value="1"/>
</dbReference>
<dbReference type="InterPro" id="IPR023753">
    <property type="entry name" value="FAD/NAD-binding_dom"/>
</dbReference>
<keyword evidence="4" id="KW-0274">FAD</keyword>
<dbReference type="PANTHER" id="PTHR43706:SF47">
    <property type="entry name" value="EXTERNAL NADH-UBIQUINONE OXIDOREDUCTASE 1, MITOCHONDRIAL-RELATED"/>
    <property type="match status" value="1"/>
</dbReference>
<dbReference type="InterPro" id="IPR036188">
    <property type="entry name" value="FAD/NAD-bd_sf"/>
</dbReference>
<dbReference type="InterPro" id="IPR045024">
    <property type="entry name" value="NDH-2"/>
</dbReference>
<dbReference type="Pfam" id="PF22366">
    <property type="entry name" value="NDH2_C"/>
    <property type="match status" value="1"/>
</dbReference>
<evidence type="ECO:0000313" key="12">
    <source>
        <dbReference type="Proteomes" id="UP000199758"/>
    </source>
</evidence>
<keyword evidence="3" id="KW-0285">Flavoprotein</keyword>
<dbReference type="AlphaFoldDB" id="A0A1M5P131"/>
<evidence type="ECO:0000259" key="10">
    <source>
        <dbReference type="Pfam" id="PF22366"/>
    </source>
</evidence>
<dbReference type="PANTHER" id="PTHR43706">
    <property type="entry name" value="NADH DEHYDROGENASE"/>
    <property type="match status" value="1"/>
</dbReference>
<keyword evidence="12" id="KW-1185">Reference proteome</keyword>
<evidence type="ECO:0000256" key="6">
    <source>
        <dbReference type="ARBA" id="ARBA00023002"/>
    </source>
</evidence>
<gene>
    <name evidence="11" type="ORF">SAMN04488068_1966</name>
</gene>
<evidence type="ECO:0000313" key="11">
    <source>
        <dbReference type="EMBL" id="SHG95448.1"/>
    </source>
</evidence>
<evidence type="ECO:0000256" key="3">
    <source>
        <dbReference type="ARBA" id="ARBA00022630"/>
    </source>
</evidence>
<dbReference type="RefSeq" id="WP_072896980.1">
    <property type="nucleotide sequence ID" value="NZ_FQWZ01000004.1"/>
</dbReference>
<dbReference type="EC" id="1.6.5.9" evidence="2"/>
<evidence type="ECO:0000256" key="5">
    <source>
        <dbReference type="ARBA" id="ARBA00022946"/>
    </source>
</evidence>
<dbReference type="STRING" id="490188.SAMN04488068_1966"/>
<dbReference type="OrthoDB" id="9781621at2"/>
<sequence>MHSPDRKKVVVVGAGFGGLTTAQLLARTDVDITVVDRRNFHLFQPLLYQVATAGLNPSDIAWPVRSVLRHQSNARVLLGDVVGVDTDARCVVLDDGRRLPYDYLVLATGATHTYFGHDEWAGIAPGLKRVDDATLIRRRLLMAFERAENTDDPVLRRALTTFVIVGAGPTGVEMAGAIAELAQHALASDFRSMDPRDTRILLVEGASRVLGAFPESLSEVARRDLQRMGVEVLLNAQVIGCDERGVTLKDHRIDAHTIIWAAGVAASPAARWVGCPADRAGRAIVSADLSVPGLREVFIIGDTASMKTADGKLVPGVAPAAKQAGEHVAACIRAEVQGKPRPARFRYRNFGNLATIGRNSAVIHYGRLKLSGGLAWWLWSFAHIYFLIGMRNRTLVAIQWFWNYLSYGRGARLIVGSDNSGKP</sequence>
<reference evidence="11 12" key="1">
    <citation type="submission" date="2016-11" db="EMBL/GenBank/DDBJ databases">
        <authorList>
            <person name="Jaros S."/>
            <person name="Januszkiewicz K."/>
            <person name="Wedrychowicz H."/>
        </authorList>
    </citation>
    <scope>NUCLEOTIDE SEQUENCE [LARGE SCALE GENOMIC DNA]</scope>
    <source>
        <strain evidence="11 12">CGMCC 1.7049</strain>
    </source>
</reference>
<dbReference type="InterPro" id="IPR054585">
    <property type="entry name" value="NDH2-like_C"/>
</dbReference>
<evidence type="ECO:0000256" key="2">
    <source>
        <dbReference type="ARBA" id="ARBA00012637"/>
    </source>
</evidence>
<name>A0A1M5P131_9GAMM</name>
<protein>
    <recommendedName>
        <fullName evidence="2">NADH:ubiquinone reductase (non-electrogenic)</fullName>
        <ecNumber evidence="2">1.6.5.9</ecNumber>
    </recommendedName>
</protein>
<dbReference type="GO" id="GO:0050136">
    <property type="term" value="F:NADH dehydrogenase (quinone) (non-electrogenic) activity"/>
    <property type="evidence" value="ECO:0007669"/>
    <property type="project" value="UniProtKB-EC"/>
</dbReference>
<feature type="domain" description="FAD/NAD(P)-binding" evidence="9">
    <location>
        <begin position="7"/>
        <end position="325"/>
    </location>
</feature>